<evidence type="ECO:0000256" key="10">
    <source>
        <dbReference type="ARBA" id="ARBA00022840"/>
    </source>
</evidence>
<evidence type="ECO:0000256" key="14">
    <source>
        <dbReference type="RuleBase" id="RU000504"/>
    </source>
</evidence>
<evidence type="ECO:0000256" key="6">
    <source>
        <dbReference type="ARBA" id="ARBA00022679"/>
    </source>
</evidence>
<keyword evidence="10" id="KW-0067">ATP-binding</keyword>
<keyword evidence="7" id="KW-0479">Metal-binding</keyword>
<dbReference type="InterPro" id="IPR015795">
    <property type="entry name" value="Pyrv_Knase_C"/>
</dbReference>
<reference evidence="17" key="1">
    <citation type="submission" date="2021-01" db="EMBL/GenBank/DDBJ databases">
        <authorList>
            <person name="Corre E."/>
            <person name="Pelletier E."/>
            <person name="Niang G."/>
            <person name="Scheremetjew M."/>
            <person name="Finn R."/>
            <person name="Kale V."/>
            <person name="Holt S."/>
            <person name="Cochrane G."/>
            <person name="Meng A."/>
            <person name="Brown T."/>
            <person name="Cohen L."/>
        </authorList>
    </citation>
    <scope>NUCLEOTIDE SEQUENCE</scope>
    <source>
        <strain evidence="17">308</strain>
    </source>
</reference>
<dbReference type="SUPFAM" id="SSF50800">
    <property type="entry name" value="PK beta-barrel domain-like"/>
    <property type="match status" value="1"/>
</dbReference>
<evidence type="ECO:0000256" key="1">
    <source>
        <dbReference type="ARBA" id="ARBA00001946"/>
    </source>
</evidence>
<keyword evidence="9 14" id="KW-0418">Kinase</keyword>
<dbReference type="Pfam" id="PF00224">
    <property type="entry name" value="PK"/>
    <property type="match status" value="1"/>
</dbReference>
<evidence type="ECO:0000256" key="7">
    <source>
        <dbReference type="ARBA" id="ARBA00022723"/>
    </source>
</evidence>
<dbReference type="Gene3D" id="3.20.20.60">
    <property type="entry name" value="Phosphoenolpyruvate-binding domains"/>
    <property type="match status" value="1"/>
</dbReference>
<evidence type="ECO:0000256" key="2">
    <source>
        <dbReference type="ARBA" id="ARBA00001958"/>
    </source>
</evidence>
<evidence type="ECO:0000313" key="17">
    <source>
        <dbReference type="EMBL" id="CAD8897387.1"/>
    </source>
</evidence>
<evidence type="ECO:0000256" key="4">
    <source>
        <dbReference type="ARBA" id="ARBA00008663"/>
    </source>
</evidence>
<comment type="cofactor">
    <cofactor evidence="1">
        <name>Mg(2+)</name>
        <dbReference type="ChEBI" id="CHEBI:18420"/>
    </cofactor>
</comment>
<comment type="catalytic activity">
    <reaction evidence="14">
        <text>pyruvate + ATP = phosphoenolpyruvate + ADP + H(+)</text>
        <dbReference type="Rhea" id="RHEA:18157"/>
        <dbReference type="ChEBI" id="CHEBI:15361"/>
        <dbReference type="ChEBI" id="CHEBI:15378"/>
        <dbReference type="ChEBI" id="CHEBI:30616"/>
        <dbReference type="ChEBI" id="CHEBI:58702"/>
        <dbReference type="ChEBI" id="CHEBI:456216"/>
        <dbReference type="EC" id="2.7.1.40"/>
    </reaction>
</comment>
<dbReference type="EMBL" id="HBFR01033692">
    <property type="protein sequence ID" value="CAD8897387.1"/>
    <property type="molecule type" value="Transcribed_RNA"/>
</dbReference>
<dbReference type="FunFam" id="3.20.20.60:FF:000025">
    <property type="entry name" value="Pyruvate kinase"/>
    <property type="match status" value="1"/>
</dbReference>
<dbReference type="SUPFAM" id="SSF52935">
    <property type="entry name" value="PK C-terminal domain-like"/>
    <property type="match status" value="1"/>
</dbReference>
<evidence type="ECO:0000256" key="12">
    <source>
        <dbReference type="ARBA" id="ARBA00023152"/>
    </source>
</evidence>
<evidence type="ECO:0000256" key="9">
    <source>
        <dbReference type="ARBA" id="ARBA00022777"/>
    </source>
</evidence>
<dbReference type="GO" id="GO:0005524">
    <property type="term" value="F:ATP binding"/>
    <property type="evidence" value="ECO:0007669"/>
    <property type="project" value="UniProtKB-KW"/>
</dbReference>
<dbReference type="InterPro" id="IPR015813">
    <property type="entry name" value="Pyrv/PenolPyrv_kinase-like_dom"/>
</dbReference>
<evidence type="ECO:0000256" key="11">
    <source>
        <dbReference type="ARBA" id="ARBA00022842"/>
    </source>
</evidence>
<feature type="domain" description="Pyruvate kinase C-terminal" evidence="16">
    <location>
        <begin position="461"/>
        <end position="564"/>
    </location>
</feature>
<dbReference type="NCBIfam" id="NF004491">
    <property type="entry name" value="PRK05826.1"/>
    <property type="match status" value="1"/>
</dbReference>
<keyword evidence="6 14" id="KW-0808">Transferase</keyword>
<accession>A0A7S1BUQ3</accession>
<dbReference type="InterPro" id="IPR036918">
    <property type="entry name" value="Pyrv_Knase_C_sf"/>
</dbReference>
<proteinExistence type="inferred from homology"/>
<dbReference type="FunFam" id="2.40.33.10:FF:000001">
    <property type="entry name" value="Pyruvate kinase"/>
    <property type="match status" value="1"/>
</dbReference>
<evidence type="ECO:0000256" key="8">
    <source>
        <dbReference type="ARBA" id="ARBA00022741"/>
    </source>
</evidence>
<keyword evidence="11 14" id="KW-0460">Magnesium</keyword>
<dbReference type="GO" id="GO:0004743">
    <property type="term" value="F:pyruvate kinase activity"/>
    <property type="evidence" value="ECO:0007669"/>
    <property type="project" value="UniProtKB-EC"/>
</dbReference>
<dbReference type="SUPFAM" id="SSF51621">
    <property type="entry name" value="Phosphoenolpyruvate/pyruvate domain"/>
    <property type="match status" value="1"/>
</dbReference>
<dbReference type="GO" id="GO:0000287">
    <property type="term" value="F:magnesium ion binding"/>
    <property type="evidence" value="ECO:0007669"/>
    <property type="project" value="InterPro"/>
</dbReference>
<comment type="pathway">
    <text evidence="3 14">Carbohydrate degradation; glycolysis; pyruvate from D-glyceraldehyde 3-phosphate: step 5/5.</text>
</comment>
<dbReference type="InterPro" id="IPR015806">
    <property type="entry name" value="Pyrv_Knase_insert_dom_sf"/>
</dbReference>
<name>A0A7S1BUQ3_9STRA</name>
<dbReference type="Gene3D" id="3.40.1380.20">
    <property type="entry name" value="Pyruvate kinase, C-terminal domain"/>
    <property type="match status" value="1"/>
</dbReference>
<dbReference type="PANTHER" id="PTHR11817">
    <property type="entry name" value="PYRUVATE KINASE"/>
    <property type="match status" value="1"/>
</dbReference>
<comment type="cofactor">
    <cofactor evidence="2">
        <name>K(+)</name>
        <dbReference type="ChEBI" id="CHEBI:29103"/>
    </cofactor>
</comment>
<evidence type="ECO:0000256" key="3">
    <source>
        <dbReference type="ARBA" id="ARBA00004997"/>
    </source>
</evidence>
<evidence type="ECO:0000256" key="13">
    <source>
        <dbReference type="ARBA" id="ARBA00023317"/>
    </source>
</evidence>
<dbReference type="UniPathway" id="UPA00109">
    <property type="reaction ID" value="UER00188"/>
</dbReference>
<evidence type="ECO:0000256" key="5">
    <source>
        <dbReference type="ARBA" id="ARBA00012142"/>
    </source>
</evidence>
<dbReference type="InterPro" id="IPR040442">
    <property type="entry name" value="Pyrv_kinase-like_dom_sf"/>
</dbReference>
<gene>
    <name evidence="17" type="ORF">CHYS00102_LOCUS24601</name>
</gene>
<feature type="domain" description="Pyruvate kinase barrel" evidence="15">
    <location>
        <begin position="70"/>
        <end position="420"/>
    </location>
</feature>
<sequence length="577" mass="62559">MNAAAASLLIRRGIPRARAPIVVASRLPVPSLFRGLASLDKDGLRAILPVRKAFDLPDPGRGSYPRPPLSKIVSTIGPTSENFDTLQEVVSEGMRIMRLNFSHATFEEANLRIDNLKRCRGETTRLGRNGNNDNNLRAILLDTRGPEIRSGKLADDLDGKKSIELRGGDRITLHTSDIVRDAGSTASDLYIDYPGLASVVQPGSRVLLDDGAVVLNVLESYVATEAVTCEVEDTGDIRSRAGVNLPGCPTDLPPLSKKDEIDIRYGLERDIDYVAASFVQDAKGVNATRAFCASVLYEEMGLDKNTHPLPLIIAKIESVQALHNFDEILAAADGIMVARGDLGVEIPIQQVTNAQKEMIARCNEVGKPVVVATQMLESMINSPRPTRAEVADITNAIYDGADAVMLSGETAKGKYPVAAVRMMNDIVRGAERFEKEAPDLAVGGRRRKPFKMVEVKKNINDVSMSAVAAAEKIDAKAIIVLTNSGTIPRFLAAHRPHCPILAFCPTYKIGRQLQIHRGVHPIVEIDGLEAHKRPSAAMRDAKDLGFISSGDDVVMVCVDKGTTDFFTMKITTHTCIA</sequence>
<dbReference type="Gene3D" id="2.40.33.10">
    <property type="entry name" value="PK beta-barrel domain-like"/>
    <property type="match status" value="1"/>
</dbReference>
<evidence type="ECO:0000259" key="16">
    <source>
        <dbReference type="Pfam" id="PF02887"/>
    </source>
</evidence>
<dbReference type="AlphaFoldDB" id="A0A7S1BUQ3"/>
<dbReference type="InterPro" id="IPR011037">
    <property type="entry name" value="Pyrv_Knase-like_insert_dom_sf"/>
</dbReference>
<dbReference type="GO" id="GO:0016301">
    <property type="term" value="F:kinase activity"/>
    <property type="evidence" value="ECO:0007669"/>
    <property type="project" value="UniProtKB-KW"/>
</dbReference>
<dbReference type="NCBIfam" id="TIGR01064">
    <property type="entry name" value="pyruv_kin"/>
    <property type="match status" value="1"/>
</dbReference>
<dbReference type="PRINTS" id="PR01050">
    <property type="entry name" value="PYRUVTKNASE"/>
</dbReference>
<evidence type="ECO:0000259" key="15">
    <source>
        <dbReference type="Pfam" id="PF00224"/>
    </source>
</evidence>
<dbReference type="InterPro" id="IPR015793">
    <property type="entry name" value="Pyrv_Knase_brl"/>
</dbReference>
<keyword evidence="8" id="KW-0547">Nucleotide-binding</keyword>
<organism evidence="17">
    <name type="scientific">Corethron hystrix</name>
    <dbReference type="NCBI Taxonomy" id="216773"/>
    <lineage>
        <taxon>Eukaryota</taxon>
        <taxon>Sar</taxon>
        <taxon>Stramenopiles</taxon>
        <taxon>Ochrophyta</taxon>
        <taxon>Bacillariophyta</taxon>
        <taxon>Coscinodiscophyceae</taxon>
        <taxon>Corethrophycidae</taxon>
        <taxon>Corethrales</taxon>
        <taxon>Corethraceae</taxon>
        <taxon>Corethron</taxon>
    </lineage>
</organism>
<dbReference type="Pfam" id="PF02887">
    <property type="entry name" value="PK_C"/>
    <property type="match status" value="1"/>
</dbReference>
<protein>
    <recommendedName>
        <fullName evidence="5 14">Pyruvate kinase</fullName>
        <ecNumber evidence="5 14">2.7.1.40</ecNumber>
    </recommendedName>
</protein>
<dbReference type="InterPro" id="IPR001697">
    <property type="entry name" value="Pyr_Knase"/>
</dbReference>
<comment type="similarity">
    <text evidence="4 14">Belongs to the pyruvate kinase family.</text>
</comment>
<keyword evidence="12 14" id="KW-0324">Glycolysis</keyword>
<keyword evidence="13" id="KW-0670">Pyruvate</keyword>
<dbReference type="GO" id="GO:0030955">
    <property type="term" value="F:potassium ion binding"/>
    <property type="evidence" value="ECO:0007669"/>
    <property type="project" value="InterPro"/>
</dbReference>
<dbReference type="EC" id="2.7.1.40" evidence="5 14"/>